<reference evidence="2" key="1">
    <citation type="journal article" date="2022" name="Mol. Ecol. Resour.">
        <title>The genomes of chicory, endive, great burdock and yacon provide insights into Asteraceae palaeo-polyploidization history and plant inulin production.</title>
        <authorList>
            <person name="Fan W."/>
            <person name="Wang S."/>
            <person name="Wang H."/>
            <person name="Wang A."/>
            <person name="Jiang F."/>
            <person name="Liu H."/>
            <person name="Zhao H."/>
            <person name="Xu D."/>
            <person name="Zhang Y."/>
        </authorList>
    </citation>
    <scope>NUCLEOTIDE SEQUENCE [LARGE SCALE GENOMIC DNA]</scope>
    <source>
        <strain evidence="2">cv. Punajuju</strain>
    </source>
</reference>
<accession>A0ACB9E4S9</accession>
<reference evidence="1 2" key="2">
    <citation type="journal article" date="2022" name="Mol. Ecol. Resour.">
        <title>The genomes of chicory, endive, great burdock and yacon provide insights into Asteraceae paleo-polyploidization history and plant inulin production.</title>
        <authorList>
            <person name="Fan W."/>
            <person name="Wang S."/>
            <person name="Wang H."/>
            <person name="Wang A."/>
            <person name="Jiang F."/>
            <person name="Liu H."/>
            <person name="Zhao H."/>
            <person name="Xu D."/>
            <person name="Zhang Y."/>
        </authorList>
    </citation>
    <scope>NUCLEOTIDE SEQUENCE [LARGE SCALE GENOMIC DNA]</scope>
    <source>
        <strain evidence="2">cv. Punajuju</strain>
        <tissue evidence="1">Leaves</tissue>
    </source>
</reference>
<comment type="caution">
    <text evidence="1">The sequence shown here is derived from an EMBL/GenBank/DDBJ whole genome shotgun (WGS) entry which is preliminary data.</text>
</comment>
<organism evidence="1 2">
    <name type="scientific">Cichorium intybus</name>
    <name type="common">Chicory</name>
    <dbReference type="NCBI Taxonomy" id="13427"/>
    <lineage>
        <taxon>Eukaryota</taxon>
        <taxon>Viridiplantae</taxon>
        <taxon>Streptophyta</taxon>
        <taxon>Embryophyta</taxon>
        <taxon>Tracheophyta</taxon>
        <taxon>Spermatophyta</taxon>
        <taxon>Magnoliopsida</taxon>
        <taxon>eudicotyledons</taxon>
        <taxon>Gunneridae</taxon>
        <taxon>Pentapetalae</taxon>
        <taxon>asterids</taxon>
        <taxon>campanulids</taxon>
        <taxon>Asterales</taxon>
        <taxon>Asteraceae</taxon>
        <taxon>Cichorioideae</taxon>
        <taxon>Cichorieae</taxon>
        <taxon>Cichoriinae</taxon>
        <taxon>Cichorium</taxon>
    </lineage>
</organism>
<evidence type="ECO:0000313" key="1">
    <source>
        <dbReference type="EMBL" id="KAI3753998.1"/>
    </source>
</evidence>
<dbReference type="EMBL" id="CM042012">
    <property type="protein sequence ID" value="KAI3753998.1"/>
    <property type="molecule type" value="Genomic_DNA"/>
</dbReference>
<sequence length="136" mass="15472">MGSDLIEAVTFSKSKSSSSAGKCFPPGFRFHPTDEELVLYYLKRKICGQSLKLDIIGEVDVYKWDPEELPAMHTFLCLPLLFYRLLITRNEFPIVYLSGLRFLLSWRFCLNPNSDSSIAVSRALTGTSSFLHYCCT</sequence>
<dbReference type="Proteomes" id="UP001055811">
    <property type="component" value="Linkage Group LG04"/>
</dbReference>
<gene>
    <name evidence="1" type="ORF">L2E82_26077</name>
</gene>
<evidence type="ECO:0000313" key="2">
    <source>
        <dbReference type="Proteomes" id="UP001055811"/>
    </source>
</evidence>
<proteinExistence type="predicted"/>
<protein>
    <submittedName>
        <fullName evidence="1">Uncharacterized protein</fullName>
    </submittedName>
</protein>
<keyword evidence="2" id="KW-1185">Reference proteome</keyword>
<name>A0ACB9E4S9_CICIN</name>